<name>A0ABQ0LJN6_MYCCL</name>
<feature type="compositionally biased region" description="Basic residues" evidence="1">
    <location>
        <begin position="264"/>
        <end position="274"/>
    </location>
</feature>
<reference evidence="2" key="1">
    <citation type="submission" date="2014-09" db="EMBL/GenBank/DDBJ databases">
        <title>Genome sequence of the luminous mushroom Mycena chlorophos for searching fungal bioluminescence genes.</title>
        <authorList>
            <person name="Tanaka Y."/>
            <person name="Kasuga D."/>
            <person name="Oba Y."/>
            <person name="Hase S."/>
            <person name="Sato K."/>
            <person name="Oba Y."/>
            <person name="Sakakibara Y."/>
        </authorList>
    </citation>
    <scope>NUCLEOTIDE SEQUENCE</scope>
</reference>
<organism evidence="2 3">
    <name type="scientific">Mycena chlorophos</name>
    <name type="common">Agaric fungus</name>
    <name type="synonym">Agaricus chlorophos</name>
    <dbReference type="NCBI Taxonomy" id="658473"/>
    <lineage>
        <taxon>Eukaryota</taxon>
        <taxon>Fungi</taxon>
        <taxon>Dikarya</taxon>
        <taxon>Basidiomycota</taxon>
        <taxon>Agaricomycotina</taxon>
        <taxon>Agaricomycetes</taxon>
        <taxon>Agaricomycetidae</taxon>
        <taxon>Agaricales</taxon>
        <taxon>Marasmiineae</taxon>
        <taxon>Mycenaceae</taxon>
        <taxon>Mycena</taxon>
    </lineage>
</organism>
<feature type="compositionally biased region" description="Basic and acidic residues" evidence="1">
    <location>
        <begin position="155"/>
        <end position="165"/>
    </location>
</feature>
<dbReference type="EMBL" id="DF847119">
    <property type="protein sequence ID" value="GAT51320.1"/>
    <property type="molecule type" value="Genomic_DNA"/>
</dbReference>
<proteinExistence type="predicted"/>
<protein>
    <submittedName>
        <fullName evidence="2">Uncharacterized protein</fullName>
    </submittedName>
</protein>
<feature type="region of interest" description="Disordered" evidence="1">
    <location>
        <begin position="123"/>
        <end position="172"/>
    </location>
</feature>
<gene>
    <name evidence="2" type="ORF">MCHLO_08472</name>
</gene>
<sequence length="509" mass="55009">MLTWEGVRSLWGRWNGTGVAGESAGDFVDDDAYAAYALYIVSAGSLPNDFGASCMTFEHVAVGPGKRRSFARSRRVLLGVSSSSHRHWRSAGTVYWRVCIGLTGTAGAFLQAATDDASTICMSTQKRTAPKPRPTRPTTPSLSDVHGNSDEGNDERERVPLRDAPKPATGPQKFGLRVVEPLDDAGRLLVCATVDWLDVERTMGGYMSGRLSHLACLRSAKPPRTADLVRLEDSLLIGSGRRFWAWHHLIRKKSSCADVATCTSRRRSRPRRSPKTMLSNTDASPWPMLRDGTGRMVQHAGLEIDREYGTTDKLALYGPPAAARRRPCLAADARLRPFSVADAWPGAWSLPVSSARQPSPPPSSERGSAETPPPSLPILPTVRRAHRKHLHAQTKPAVFIPQRGVPPHPGAPVEPDGAVAPDAPHLRLEDARAEGVGFEVGEAFGGAVCALARAQVEGDVGGWWGQVGPGPGGAEGGVVEGRDGGERAWWLQGRQWRAWARRRAGLVCR</sequence>
<evidence type="ECO:0000313" key="2">
    <source>
        <dbReference type="EMBL" id="GAT51320.1"/>
    </source>
</evidence>
<accession>A0ABQ0LJN6</accession>
<evidence type="ECO:0000313" key="3">
    <source>
        <dbReference type="Proteomes" id="UP000815677"/>
    </source>
</evidence>
<dbReference type="Proteomes" id="UP000815677">
    <property type="component" value="Unassembled WGS sequence"/>
</dbReference>
<feature type="region of interest" description="Disordered" evidence="1">
    <location>
        <begin position="351"/>
        <end position="377"/>
    </location>
</feature>
<evidence type="ECO:0000256" key="1">
    <source>
        <dbReference type="SAM" id="MobiDB-lite"/>
    </source>
</evidence>
<feature type="region of interest" description="Disordered" evidence="1">
    <location>
        <begin position="263"/>
        <end position="291"/>
    </location>
</feature>
<keyword evidence="3" id="KW-1185">Reference proteome</keyword>